<evidence type="ECO:0000259" key="1">
    <source>
        <dbReference type="PROSITE" id="PS50181"/>
    </source>
</evidence>
<evidence type="ECO:0000313" key="3">
    <source>
        <dbReference type="Proteomes" id="UP000653305"/>
    </source>
</evidence>
<reference evidence="2" key="1">
    <citation type="submission" date="2020-07" db="EMBL/GenBank/DDBJ databases">
        <title>Ethylene signaling mediates host invasion by parasitic plants.</title>
        <authorList>
            <person name="Yoshida S."/>
        </authorList>
    </citation>
    <scope>NUCLEOTIDE SEQUENCE</scope>
    <source>
        <strain evidence="2">Okayama</strain>
    </source>
</reference>
<dbReference type="InterPro" id="IPR001810">
    <property type="entry name" value="F-box_dom"/>
</dbReference>
<proteinExistence type="predicted"/>
<keyword evidence="3" id="KW-1185">Reference proteome</keyword>
<dbReference type="Pfam" id="PF12937">
    <property type="entry name" value="F-box-like"/>
    <property type="match status" value="1"/>
</dbReference>
<dbReference type="PANTHER" id="PTHR38926:SF2">
    <property type="entry name" value="F-BOX_LRR-REPEAT PROTEIN 21-RELATED"/>
    <property type="match status" value="1"/>
</dbReference>
<feature type="domain" description="F-box" evidence="1">
    <location>
        <begin position="11"/>
        <end position="58"/>
    </location>
</feature>
<comment type="caution">
    <text evidence="2">The sequence shown here is derived from an EMBL/GenBank/DDBJ whole genome shotgun (WGS) entry which is preliminary data.</text>
</comment>
<dbReference type="PROSITE" id="PS50181">
    <property type="entry name" value="FBOX"/>
    <property type="match status" value="1"/>
</dbReference>
<dbReference type="EMBL" id="BMAC01000461">
    <property type="protein sequence ID" value="GFP96894.1"/>
    <property type="molecule type" value="Genomic_DNA"/>
</dbReference>
<sequence length="107" mass="12218">MASSARSTKAVPPWVELPQEITEAILLKFGVVKILKTAQNVCTTWRHVCRDPAMWRRIHIPYSGNLEIPVDLDRMFRNAVDLSQGHLTDVSNERNGSDDLLLYICQR</sequence>
<organism evidence="2 3">
    <name type="scientific">Phtheirospermum japonicum</name>
    <dbReference type="NCBI Taxonomy" id="374723"/>
    <lineage>
        <taxon>Eukaryota</taxon>
        <taxon>Viridiplantae</taxon>
        <taxon>Streptophyta</taxon>
        <taxon>Embryophyta</taxon>
        <taxon>Tracheophyta</taxon>
        <taxon>Spermatophyta</taxon>
        <taxon>Magnoliopsida</taxon>
        <taxon>eudicotyledons</taxon>
        <taxon>Gunneridae</taxon>
        <taxon>Pentapetalae</taxon>
        <taxon>asterids</taxon>
        <taxon>lamiids</taxon>
        <taxon>Lamiales</taxon>
        <taxon>Orobanchaceae</taxon>
        <taxon>Orobanchaceae incertae sedis</taxon>
        <taxon>Phtheirospermum</taxon>
    </lineage>
</organism>
<evidence type="ECO:0000313" key="2">
    <source>
        <dbReference type="EMBL" id="GFP96894.1"/>
    </source>
</evidence>
<dbReference type="Proteomes" id="UP000653305">
    <property type="component" value="Unassembled WGS sequence"/>
</dbReference>
<dbReference type="Gene3D" id="1.20.1280.50">
    <property type="match status" value="1"/>
</dbReference>
<dbReference type="PANTHER" id="PTHR38926">
    <property type="entry name" value="F-BOX DOMAIN CONTAINING PROTEIN, EXPRESSED"/>
    <property type="match status" value="1"/>
</dbReference>
<name>A0A830CKX6_9LAMI</name>
<protein>
    <submittedName>
        <fullName evidence="2">F-box protein skip19</fullName>
    </submittedName>
</protein>
<dbReference type="SUPFAM" id="SSF81383">
    <property type="entry name" value="F-box domain"/>
    <property type="match status" value="1"/>
</dbReference>
<accession>A0A830CKX6</accession>
<dbReference type="CDD" id="cd22164">
    <property type="entry name" value="F-box_AtSKIP19-like"/>
    <property type="match status" value="1"/>
</dbReference>
<dbReference type="OrthoDB" id="2095648at2759"/>
<dbReference type="AlphaFoldDB" id="A0A830CKX6"/>
<gene>
    <name evidence="2" type="ORF">PHJA_001833500</name>
</gene>
<dbReference type="InterPro" id="IPR036047">
    <property type="entry name" value="F-box-like_dom_sf"/>
</dbReference>